<dbReference type="RefSeq" id="WP_047251578.1">
    <property type="nucleotide sequence ID" value="NZ_CP011367.1"/>
</dbReference>
<dbReference type="EMBL" id="CP011367">
    <property type="protein sequence ID" value="AKJ95780.1"/>
    <property type="molecule type" value="Genomic_DNA"/>
</dbReference>
<evidence type="ECO:0000313" key="3">
    <source>
        <dbReference type="Proteomes" id="UP000064201"/>
    </source>
</evidence>
<feature type="domain" description="BPL/LPL catalytic" evidence="1">
    <location>
        <begin position="36"/>
        <end position="227"/>
    </location>
</feature>
<gene>
    <name evidence="2" type="ORF">TVD_10600</name>
</gene>
<keyword evidence="2" id="KW-0436">Ligase</keyword>
<dbReference type="PANTHER" id="PTHR43679:SF2">
    <property type="entry name" value="OCTANOYL-[GCVH]:PROTEIN N-OCTANOYLTRANSFERASE"/>
    <property type="match status" value="1"/>
</dbReference>
<dbReference type="Gene3D" id="3.30.930.10">
    <property type="entry name" value="Bira Bifunctional Protein, Domain 2"/>
    <property type="match status" value="1"/>
</dbReference>
<proteinExistence type="predicted"/>
<dbReference type="PATRIC" id="fig|106634.4.peg.2165"/>
<dbReference type="InterPro" id="IPR004143">
    <property type="entry name" value="BPL_LPL_catalytic"/>
</dbReference>
<dbReference type="InterPro" id="IPR045864">
    <property type="entry name" value="aa-tRNA-synth_II/BPL/LPL"/>
</dbReference>
<reference evidence="2 3" key="1">
    <citation type="submission" date="2015-04" db="EMBL/GenBank/DDBJ databases">
        <title>Complete Sequence for the Genome of the Thioalkalivibrio versutus D301.</title>
        <authorList>
            <person name="Mu T."/>
            <person name="Zhou J."/>
            <person name="Xu X."/>
        </authorList>
    </citation>
    <scope>NUCLEOTIDE SEQUENCE [LARGE SCALE GENOMIC DNA]</scope>
    <source>
        <strain evidence="2 3">D301</strain>
    </source>
</reference>
<dbReference type="KEGG" id="tvr:TVD_10600"/>
<name>A0A0G3G3K4_9GAMM</name>
<evidence type="ECO:0000259" key="1">
    <source>
        <dbReference type="PROSITE" id="PS51733"/>
    </source>
</evidence>
<dbReference type="Gene3D" id="3.30.390.50">
    <property type="entry name" value="CO dehydrogenase flavoprotein, C-terminal domain"/>
    <property type="match status" value="1"/>
</dbReference>
<dbReference type="Pfam" id="PF21948">
    <property type="entry name" value="LplA-B_cat"/>
    <property type="match status" value="1"/>
</dbReference>
<dbReference type="PANTHER" id="PTHR43679">
    <property type="entry name" value="OCTANOYLTRANSFERASE LIPM-RELATED"/>
    <property type="match status" value="1"/>
</dbReference>
<dbReference type="GO" id="GO:0016874">
    <property type="term" value="F:ligase activity"/>
    <property type="evidence" value="ECO:0007669"/>
    <property type="project" value="UniProtKB-KW"/>
</dbReference>
<sequence length="363" mass="40344">MPERDQTTLRILDTGLRPAAENMAFNRALLECHQEGASPHTLRFLQFQPCALVGFHQNVDQEINTEYCQENGIAIQRRITGGGAIYFDATQLGWELYLDKRFLGSADMGQIAARICNAAAAGMRSLGVDAQFRPRNDIEVDGRKISGTGGAFDGDSIMYQGTLLIEFDVEDMLRILRIPAEKLSNKAIESARDRVVNLATLLDEMPALDVVKEAIARAFAEEFGVRTEAADLLPEERRAFDEALADIDTEEWVYQRNRPATDAPMFESISKSDGGLMRVGVALDPERKRLKQLWITGDVFVKPARTIADLEAALRDTPQAEMEERVRAFFAERDVEMLQLSADDFIAAIQSALAQAEVEAVAE</sequence>
<dbReference type="OrthoDB" id="9787898at2"/>
<dbReference type="PROSITE" id="PS51733">
    <property type="entry name" value="BPL_LPL_CATALYTIC"/>
    <property type="match status" value="1"/>
</dbReference>
<dbReference type="CDD" id="cd16443">
    <property type="entry name" value="LplA"/>
    <property type="match status" value="1"/>
</dbReference>
<dbReference type="STRING" id="106634.TVD_10600"/>
<organism evidence="2 3">
    <name type="scientific">Thioalkalivibrio versutus</name>
    <dbReference type="NCBI Taxonomy" id="106634"/>
    <lineage>
        <taxon>Bacteria</taxon>
        <taxon>Pseudomonadati</taxon>
        <taxon>Pseudomonadota</taxon>
        <taxon>Gammaproteobacteria</taxon>
        <taxon>Chromatiales</taxon>
        <taxon>Ectothiorhodospiraceae</taxon>
        <taxon>Thioalkalivibrio</taxon>
    </lineage>
</organism>
<dbReference type="InterPro" id="IPR050664">
    <property type="entry name" value="Octanoyltrans_LipM/LipL"/>
</dbReference>
<protein>
    <submittedName>
        <fullName evidence="2">Lipoate--protein ligase</fullName>
    </submittedName>
</protein>
<dbReference type="SUPFAM" id="SSF55681">
    <property type="entry name" value="Class II aaRS and biotin synthetases"/>
    <property type="match status" value="1"/>
</dbReference>
<accession>A0A0G3G3K4</accession>
<dbReference type="Proteomes" id="UP000064201">
    <property type="component" value="Chromosome"/>
</dbReference>
<dbReference type="AlphaFoldDB" id="A0A0G3G3K4"/>
<evidence type="ECO:0000313" key="2">
    <source>
        <dbReference type="EMBL" id="AKJ95780.1"/>
    </source>
</evidence>
<keyword evidence="3" id="KW-1185">Reference proteome</keyword>